<gene>
    <name evidence="4" type="ORF">UCRPC4_g04713</name>
</gene>
<feature type="signal peptide" evidence="3">
    <location>
        <begin position="1"/>
        <end position="21"/>
    </location>
</feature>
<feature type="chain" id="PRO_5002544521" evidence="3">
    <location>
        <begin position="22"/>
        <end position="519"/>
    </location>
</feature>
<reference evidence="4 5" key="2">
    <citation type="submission" date="2015-05" db="EMBL/GenBank/DDBJ databases">
        <authorList>
            <person name="Morales-Cruz A."/>
            <person name="Amrine K.C."/>
            <person name="Cantu D."/>
        </authorList>
    </citation>
    <scope>NUCLEOTIDE SEQUENCE [LARGE SCALE GENOMIC DNA]</scope>
    <source>
        <strain evidence="4">UCRPC4</strain>
    </source>
</reference>
<dbReference type="InterPro" id="IPR002213">
    <property type="entry name" value="UDP_glucos_trans"/>
</dbReference>
<dbReference type="CDD" id="cd03784">
    <property type="entry name" value="GT1_Gtf-like"/>
    <property type="match status" value="1"/>
</dbReference>
<dbReference type="InterPro" id="IPR050426">
    <property type="entry name" value="Glycosyltransferase_28"/>
</dbReference>
<sequence length="519" mass="57451">MDILYRVIGVLFLLCFTTSLADTLETPRVLFLTLSERGQANIHLATSHALRTAYGDNEVEVHFASFPDIAKAVIKVSEQAGKDIIFHPIGGRSYSEGIQSLGFDLQKVRHKPGIRGVSEFNWLVAHAAVIEETDPALIVVDTLFMPGIDAVRSLNYTYIVLSPNDVRNALLPTQPPLKALAHWPTMGSGYPYPLPWHLVPANIYLIFRLFYTSLTGSHITNLRSYVQKNGIPGGADLFNVCPENVTWLAAFSEESQIPFHKPNNVKFCGPIYMSLEPVKKQDPELSDWLEQAPTILIVLGSHTKYTESQALEIIGAIKMVLEANDQVQVLWKYIPVIEEDHSALIDQEILSLRSTGRVRVEGWLQVDPAALLESGSIVLYVNHGGANSFIEALGAGVPQVILACWVDTYDFANQAEWLGIGVWGNRIAAPDWTGEELGNSILQVLPSDEDCSLGNSNYHRRARELAIPSRERSGRFIAAEEIMKKVGEEVQQRRKRTKGLSSGDGTKDGHIPISHGDEL</sequence>
<reference evidence="4 5" key="1">
    <citation type="submission" date="2015-05" db="EMBL/GenBank/DDBJ databases">
        <title>Distinctive expansion of gene families associated with plant cell wall degradation and secondary metabolism in the genomes of grapevine trunk pathogens.</title>
        <authorList>
            <person name="Lawrence D.P."/>
            <person name="Travadon R."/>
            <person name="Rolshausen P.E."/>
            <person name="Baumgartner K."/>
        </authorList>
    </citation>
    <scope>NUCLEOTIDE SEQUENCE [LARGE SCALE GENOMIC DNA]</scope>
    <source>
        <strain evidence="4">UCRPC4</strain>
    </source>
</reference>
<accession>A0A0G2G573</accession>
<protein>
    <submittedName>
        <fullName evidence="4">Putative udp-glucoronosyl and udp-glucosyl transferase family protein</fullName>
    </submittedName>
</protein>
<evidence type="ECO:0000256" key="3">
    <source>
        <dbReference type="SAM" id="SignalP"/>
    </source>
</evidence>
<dbReference type="PANTHER" id="PTHR48050">
    <property type="entry name" value="STEROL 3-BETA-GLUCOSYLTRANSFERASE"/>
    <property type="match status" value="1"/>
</dbReference>
<dbReference type="OrthoDB" id="5835829at2759"/>
<feature type="compositionally biased region" description="Basic and acidic residues" evidence="2">
    <location>
        <begin position="505"/>
        <end position="519"/>
    </location>
</feature>
<evidence type="ECO:0000256" key="1">
    <source>
        <dbReference type="ARBA" id="ARBA00022679"/>
    </source>
</evidence>
<feature type="region of interest" description="Disordered" evidence="2">
    <location>
        <begin position="488"/>
        <end position="519"/>
    </location>
</feature>
<keyword evidence="1 4" id="KW-0808">Transferase</keyword>
<dbReference type="PANTHER" id="PTHR48050:SF13">
    <property type="entry name" value="STEROL 3-BETA-GLUCOSYLTRANSFERASE UGT80A2"/>
    <property type="match status" value="1"/>
</dbReference>
<dbReference type="Gene3D" id="3.40.50.2000">
    <property type="entry name" value="Glycogen Phosphorylase B"/>
    <property type="match status" value="2"/>
</dbReference>
<keyword evidence="3" id="KW-0732">Signal</keyword>
<keyword evidence="5" id="KW-1185">Reference proteome</keyword>
<dbReference type="EMBL" id="LCWF01000113">
    <property type="protein sequence ID" value="KKY18918.1"/>
    <property type="molecule type" value="Genomic_DNA"/>
</dbReference>
<evidence type="ECO:0000313" key="5">
    <source>
        <dbReference type="Proteomes" id="UP000053317"/>
    </source>
</evidence>
<name>A0A0G2G573_PHACM</name>
<organism evidence="4 5">
    <name type="scientific">Phaeomoniella chlamydospora</name>
    <name type="common">Phaeoacremonium chlamydosporum</name>
    <dbReference type="NCBI Taxonomy" id="158046"/>
    <lineage>
        <taxon>Eukaryota</taxon>
        <taxon>Fungi</taxon>
        <taxon>Dikarya</taxon>
        <taxon>Ascomycota</taxon>
        <taxon>Pezizomycotina</taxon>
        <taxon>Eurotiomycetes</taxon>
        <taxon>Chaetothyriomycetidae</taxon>
        <taxon>Phaeomoniellales</taxon>
        <taxon>Phaeomoniellaceae</taxon>
        <taxon>Phaeomoniella</taxon>
    </lineage>
</organism>
<dbReference type="Proteomes" id="UP000053317">
    <property type="component" value="Unassembled WGS sequence"/>
</dbReference>
<proteinExistence type="predicted"/>
<dbReference type="GO" id="GO:0008194">
    <property type="term" value="F:UDP-glycosyltransferase activity"/>
    <property type="evidence" value="ECO:0007669"/>
    <property type="project" value="InterPro"/>
</dbReference>
<comment type="caution">
    <text evidence="4">The sequence shown here is derived from an EMBL/GenBank/DDBJ whole genome shotgun (WGS) entry which is preliminary data.</text>
</comment>
<dbReference type="SUPFAM" id="SSF53756">
    <property type="entry name" value="UDP-Glycosyltransferase/glycogen phosphorylase"/>
    <property type="match status" value="1"/>
</dbReference>
<evidence type="ECO:0000256" key="2">
    <source>
        <dbReference type="SAM" id="MobiDB-lite"/>
    </source>
</evidence>
<dbReference type="AlphaFoldDB" id="A0A0G2G573"/>
<evidence type="ECO:0000313" key="4">
    <source>
        <dbReference type="EMBL" id="KKY18918.1"/>
    </source>
</evidence>